<dbReference type="NCBIfam" id="TIGR00305">
    <property type="entry name" value="putative toxin-antitoxin system toxin component, PIN family"/>
    <property type="match status" value="1"/>
</dbReference>
<dbReference type="Proteomes" id="UP000823633">
    <property type="component" value="Unassembled WGS sequence"/>
</dbReference>
<sequence length="134" mass="15295">MRIKAVIDTNILVSALLSSNAEAATVKVFKMLFKGNLVPIISDEIILEYNDVLHREKFSFPEESISSLLEEIIRKAIRIIPCHADITLPDEKDKQFFDAMLSDDEAVLITGNMKHFPEHERIMTARKFIDSYGQ</sequence>
<dbReference type="InterPro" id="IPR029060">
    <property type="entry name" value="PIN-like_dom_sf"/>
</dbReference>
<dbReference type="Pfam" id="PF13470">
    <property type="entry name" value="PIN_3"/>
    <property type="match status" value="1"/>
</dbReference>
<dbReference type="PANTHER" id="PTHR34610:SF3">
    <property type="entry name" value="SSL7007 PROTEIN"/>
    <property type="match status" value="1"/>
</dbReference>
<reference evidence="2" key="2">
    <citation type="journal article" date="2021" name="PeerJ">
        <title>Extensive microbial diversity within the chicken gut microbiome revealed by metagenomics and culture.</title>
        <authorList>
            <person name="Gilroy R."/>
            <person name="Ravi A."/>
            <person name="Getino M."/>
            <person name="Pursley I."/>
            <person name="Horton D.L."/>
            <person name="Alikhan N.F."/>
            <person name="Baker D."/>
            <person name="Gharbi K."/>
            <person name="Hall N."/>
            <person name="Watson M."/>
            <person name="Adriaenssens E.M."/>
            <person name="Foster-Nyarko E."/>
            <person name="Jarju S."/>
            <person name="Secka A."/>
            <person name="Antonio M."/>
            <person name="Oren A."/>
            <person name="Chaudhuri R.R."/>
            <person name="La Ragione R."/>
            <person name="Hildebrand F."/>
            <person name="Pallen M.J."/>
        </authorList>
    </citation>
    <scope>NUCLEOTIDE SEQUENCE</scope>
    <source>
        <strain evidence="2">11167</strain>
    </source>
</reference>
<proteinExistence type="predicted"/>
<evidence type="ECO:0000313" key="3">
    <source>
        <dbReference type="Proteomes" id="UP000823633"/>
    </source>
</evidence>
<accession>A0A9D9ECW8</accession>
<protein>
    <submittedName>
        <fullName evidence="2">Toxin-antitoxin system toxin component, PIN family</fullName>
    </submittedName>
</protein>
<dbReference type="PANTHER" id="PTHR34610">
    <property type="entry name" value="SSL7007 PROTEIN"/>
    <property type="match status" value="1"/>
</dbReference>
<evidence type="ECO:0000313" key="2">
    <source>
        <dbReference type="EMBL" id="MBO8442809.1"/>
    </source>
</evidence>
<organism evidence="2 3">
    <name type="scientific">Candidatus Aphodenecus pullistercoris</name>
    <dbReference type="NCBI Taxonomy" id="2840669"/>
    <lineage>
        <taxon>Bacteria</taxon>
        <taxon>Pseudomonadati</taxon>
        <taxon>Spirochaetota</taxon>
        <taxon>Spirochaetia</taxon>
        <taxon>Spirochaetales</taxon>
        <taxon>Candidatus Aphodenecus</taxon>
    </lineage>
</organism>
<dbReference type="AlphaFoldDB" id="A0A9D9ECW8"/>
<comment type="caution">
    <text evidence="2">The sequence shown here is derived from an EMBL/GenBank/DDBJ whole genome shotgun (WGS) entry which is preliminary data.</text>
</comment>
<dbReference type="InterPro" id="IPR002716">
    <property type="entry name" value="PIN_dom"/>
</dbReference>
<reference evidence="2" key="1">
    <citation type="submission" date="2020-10" db="EMBL/GenBank/DDBJ databases">
        <authorList>
            <person name="Gilroy R."/>
        </authorList>
    </citation>
    <scope>NUCLEOTIDE SEQUENCE</scope>
    <source>
        <strain evidence="2">11167</strain>
    </source>
</reference>
<name>A0A9D9ECW8_9SPIR</name>
<feature type="domain" description="PIN" evidence="1">
    <location>
        <begin position="4"/>
        <end position="113"/>
    </location>
</feature>
<dbReference type="SUPFAM" id="SSF88723">
    <property type="entry name" value="PIN domain-like"/>
    <property type="match status" value="1"/>
</dbReference>
<dbReference type="InterPro" id="IPR002850">
    <property type="entry name" value="PIN_toxin-like"/>
</dbReference>
<dbReference type="EMBL" id="JADIMU010000022">
    <property type="protein sequence ID" value="MBO8442809.1"/>
    <property type="molecule type" value="Genomic_DNA"/>
</dbReference>
<gene>
    <name evidence="2" type="ORF">IAC42_03525</name>
</gene>
<evidence type="ECO:0000259" key="1">
    <source>
        <dbReference type="Pfam" id="PF13470"/>
    </source>
</evidence>